<gene>
    <name evidence="5" type="ORF">GCM10007320_35010</name>
</gene>
<sequence>MHKKMKNNPLYVGTEQLARPSGNDGSRPAEIGRDAFRKDYARLLHAPSFRRLQGKTQLFPGAEDDFFRNRLTHSLEVAQIAHGIASRLNATAKPAAFQDAYVNTHLVEFAALAHDLGHPPFGHNGEAALDELMRDSGGFEGNAQTLRILTAVERKLIHCTGKPPSSSYGLDLTYRSLAAVLKYDRPIPKKRKKRDGLAKGYYGTEADLVAAIRRKVAPGLPDDRPLKTIECDIMDIADDIAYSTYDLEDSLHAGFVSPMSLAHALVSDASLRTAVVEKTNKALLEDQYEEVDGRELLEVIADVFDISLPPTFVGLLKSSFLAGKKGRKEPAVHFVDDVVPAKVESWLQDQKFTSDPLGRTQLTAERVGRLISSVDLVLDEEFPQLSRVKLTRQAKLQVEVLKHLNYELVIRSPRLAIVEHRGRDLVSKIFTTVCDSDGALLPTDWQTRYAVTSSDLERRRMVCDFVAGMTDRYAAEFHARLLGNGATIFKPF</sequence>
<dbReference type="InterPro" id="IPR003607">
    <property type="entry name" value="HD/PDEase_dom"/>
</dbReference>
<dbReference type="InterPro" id="IPR006261">
    <property type="entry name" value="dGTPase"/>
</dbReference>
<comment type="similarity">
    <text evidence="2">Belongs to the dGTPase family. Type 2 subfamily.</text>
</comment>
<evidence type="ECO:0000256" key="3">
    <source>
        <dbReference type="SAM" id="MobiDB-lite"/>
    </source>
</evidence>
<dbReference type="InterPro" id="IPR026875">
    <property type="entry name" value="PHydrolase_assoc_dom"/>
</dbReference>
<dbReference type="EMBL" id="BMYK01000010">
    <property type="protein sequence ID" value="GHC88132.1"/>
    <property type="molecule type" value="Genomic_DNA"/>
</dbReference>
<feature type="domain" description="HD" evidence="4">
    <location>
        <begin position="70"/>
        <end position="243"/>
    </location>
</feature>
<keyword evidence="1 2" id="KW-0378">Hydrolase</keyword>
<keyword evidence="6" id="KW-1185">Reference proteome</keyword>
<protein>
    <recommendedName>
        <fullName evidence="2">Deoxyguanosinetriphosphate triphosphohydrolase-like protein</fullName>
    </recommendedName>
</protein>
<dbReference type="PANTHER" id="PTHR11373:SF32">
    <property type="entry name" value="DEOXYGUANOSINETRIPHOSPHATE TRIPHOSPHOHYDROLASE"/>
    <property type="match status" value="1"/>
</dbReference>
<evidence type="ECO:0000313" key="6">
    <source>
        <dbReference type="Proteomes" id="UP000626210"/>
    </source>
</evidence>
<feature type="region of interest" description="Disordered" evidence="3">
    <location>
        <begin position="1"/>
        <end position="29"/>
    </location>
</feature>
<dbReference type="Proteomes" id="UP000626210">
    <property type="component" value="Unassembled WGS sequence"/>
</dbReference>
<comment type="caution">
    <text evidence="5">The sequence shown here is derived from an EMBL/GenBank/DDBJ whole genome shotgun (WGS) entry which is preliminary data.</text>
</comment>
<dbReference type="InterPro" id="IPR023023">
    <property type="entry name" value="dNTPase_2"/>
</dbReference>
<dbReference type="NCBIfam" id="TIGR01353">
    <property type="entry name" value="dGTP_triPase"/>
    <property type="match status" value="1"/>
</dbReference>
<dbReference type="PANTHER" id="PTHR11373">
    <property type="entry name" value="DEOXYNUCLEOSIDE TRIPHOSPHATE TRIPHOSPHOHYDROLASE"/>
    <property type="match status" value="1"/>
</dbReference>
<organism evidence="5 6">
    <name type="scientific">Pseudorhodoferax aquiterrae</name>
    <dbReference type="NCBI Taxonomy" id="747304"/>
    <lineage>
        <taxon>Bacteria</taxon>
        <taxon>Pseudomonadati</taxon>
        <taxon>Pseudomonadota</taxon>
        <taxon>Betaproteobacteria</taxon>
        <taxon>Burkholderiales</taxon>
        <taxon>Comamonadaceae</taxon>
    </lineage>
</organism>
<name>A0ABQ3G5Q1_9BURK</name>
<dbReference type="Pfam" id="PF13286">
    <property type="entry name" value="HD_assoc"/>
    <property type="match status" value="1"/>
</dbReference>
<dbReference type="SMART" id="SM00471">
    <property type="entry name" value="HDc"/>
    <property type="match status" value="1"/>
</dbReference>
<proteinExistence type="inferred from homology"/>
<accession>A0ABQ3G5Q1</accession>
<dbReference type="Gene3D" id="1.10.3210.10">
    <property type="entry name" value="Hypothetical protein af1432"/>
    <property type="match status" value="2"/>
</dbReference>
<evidence type="ECO:0000256" key="2">
    <source>
        <dbReference type="HAMAP-Rule" id="MF_01212"/>
    </source>
</evidence>
<dbReference type="PROSITE" id="PS51831">
    <property type="entry name" value="HD"/>
    <property type="match status" value="1"/>
</dbReference>
<evidence type="ECO:0000313" key="5">
    <source>
        <dbReference type="EMBL" id="GHC88132.1"/>
    </source>
</evidence>
<dbReference type="CDD" id="cd00077">
    <property type="entry name" value="HDc"/>
    <property type="match status" value="1"/>
</dbReference>
<dbReference type="InterPro" id="IPR006674">
    <property type="entry name" value="HD_domain"/>
</dbReference>
<evidence type="ECO:0000256" key="1">
    <source>
        <dbReference type="ARBA" id="ARBA00022801"/>
    </source>
</evidence>
<reference evidence="6" key="1">
    <citation type="journal article" date="2019" name="Int. J. Syst. Evol. Microbiol.">
        <title>The Global Catalogue of Microorganisms (GCM) 10K type strain sequencing project: providing services to taxonomists for standard genome sequencing and annotation.</title>
        <authorList>
            <consortium name="The Broad Institute Genomics Platform"/>
            <consortium name="The Broad Institute Genome Sequencing Center for Infectious Disease"/>
            <person name="Wu L."/>
            <person name="Ma J."/>
        </authorList>
    </citation>
    <scope>NUCLEOTIDE SEQUENCE [LARGE SCALE GENOMIC DNA]</scope>
    <source>
        <strain evidence="6">KCTC 23314</strain>
    </source>
</reference>
<dbReference type="Pfam" id="PF01966">
    <property type="entry name" value="HD"/>
    <property type="match status" value="1"/>
</dbReference>
<dbReference type="SUPFAM" id="SSF109604">
    <property type="entry name" value="HD-domain/PDEase-like"/>
    <property type="match status" value="1"/>
</dbReference>
<dbReference type="InterPro" id="IPR050135">
    <property type="entry name" value="dGTPase-like"/>
</dbReference>
<dbReference type="HAMAP" id="MF_01212">
    <property type="entry name" value="dGTPase_type2"/>
    <property type="match status" value="1"/>
</dbReference>
<evidence type="ECO:0000259" key="4">
    <source>
        <dbReference type="PROSITE" id="PS51831"/>
    </source>
</evidence>